<dbReference type="EMBL" id="BLKT01000003">
    <property type="protein sequence ID" value="GFG57615.1"/>
    <property type="molecule type" value="Genomic_DNA"/>
</dbReference>
<evidence type="ECO:0000313" key="10">
    <source>
        <dbReference type="EMBL" id="GFG57615.1"/>
    </source>
</evidence>
<evidence type="ECO:0000256" key="1">
    <source>
        <dbReference type="ARBA" id="ARBA00001933"/>
    </source>
</evidence>
<dbReference type="SMART" id="SM00116">
    <property type="entry name" value="CBS"/>
    <property type="match status" value="2"/>
</dbReference>
<keyword evidence="11" id="KW-1185">Reference proteome</keyword>
<dbReference type="FunFam" id="3.40.50.1100:FF:000003">
    <property type="entry name" value="Cystathionine beta-synthase"/>
    <property type="match status" value="1"/>
</dbReference>
<evidence type="ECO:0000256" key="6">
    <source>
        <dbReference type="ARBA" id="ARBA00047490"/>
    </source>
</evidence>
<keyword evidence="8" id="KW-0129">CBS domain</keyword>
<dbReference type="GO" id="GO:0019343">
    <property type="term" value="P:cysteine biosynthetic process via cystathionine"/>
    <property type="evidence" value="ECO:0007669"/>
    <property type="project" value="InterPro"/>
</dbReference>
<dbReference type="EC" id="4.2.1.22" evidence="3 7"/>
<keyword evidence="5" id="KW-0456">Lyase</keyword>
<protein>
    <recommendedName>
        <fullName evidence="3 7">Cystathionine beta-synthase</fullName>
        <ecNumber evidence="3 7">4.2.1.22</ecNumber>
    </recommendedName>
</protein>
<comment type="similarity">
    <text evidence="2">Belongs to the cysteine synthase/cystathionine beta-synthase family.</text>
</comment>
<comment type="caution">
    <text evidence="10">The sequence shown here is derived from an EMBL/GenBank/DDBJ whole genome shotgun (WGS) entry which is preliminary data.</text>
</comment>
<dbReference type="Proteomes" id="UP000465241">
    <property type="component" value="Unassembled WGS sequence"/>
</dbReference>
<evidence type="ECO:0000256" key="4">
    <source>
        <dbReference type="ARBA" id="ARBA00022898"/>
    </source>
</evidence>
<dbReference type="PANTHER" id="PTHR10314">
    <property type="entry name" value="CYSTATHIONINE BETA-SYNTHASE"/>
    <property type="match status" value="1"/>
</dbReference>
<keyword evidence="4" id="KW-0663">Pyridoxal phosphate</keyword>
<evidence type="ECO:0000256" key="3">
    <source>
        <dbReference type="ARBA" id="ARBA00012041"/>
    </source>
</evidence>
<name>A0A7I9WIN5_9MYCO</name>
<dbReference type="InterPro" id="IPR000644">
    <property type="entry name" value="CBS_dom"/>
</dbReference>
<dbReference type="GO" id="GO:0004122">
    <property type="term" value="F:cystathionine beta-synthase activity"/>
    <property type="evidence" value="ECO:0007669"/>
    <property type="project" value="UniProtKB-UniRule"/>
</dbReference>
<dbReference type="Pfam" id="PF00571">
    <property type="entry name" value="CBS"/>
    <property type="match status" value="2"/>
</dbReference>
<dbReference type="GO" id="GO:0005737">
    <property type="term" value="C:cytoplasm"/>
    <property type="evidence" value="ECO:0007669"/>
    <property type="project" value="InterPro"/>
</dbReference>
<dbReference type="Gene3D" id="3.40.50.1100">
    <property type="match status" value="2"/>
</dbReference>
<accession>A0A7I9WIN5</accession>
<dbReference type="InterPro" id="IPR005857">
    <property type="entry name" value="Cysta_beta_synth"/>
</dbReference>
<dbReference type="InterPro" id="IPR046342">
    <property type="entry name" value="CBS_dom_sf"/>
</dbReference>
<evidence type="ECO:0000256" key="5">
    <source>
        <dbReference type="ARBA" id="ARBA00023239"/>
    </source>
</evidence>
<dbReference type="PROSITE" id="PS51371">
    <property type="entry name" value="CBS"/>
    <property type="match status" value="1"/>
</dbReference>
<gene>
    <name evidence="10" type="ORF">MMUR_17510</name>
</gene>
<evidence type="ECO:0000256" key="2">
    <source>
        <dbReference type="ARBA" id="ARBA00007103"/>
    </source>
</evidence>
<dbReference type="InterPro" id="IPR050214">
    <property type="entry name" value="Cys_Synth/Cystath_Beta-Synth"/>
</dbReference>
<dbReference type="Pfam" id="PF00291">
    <property type="entry name" value="PALP"/>
    <property type="match status" value="1"/>
</dbReference>
<dbReference type="Gene3D" id="3.10.580.10">
    <property type="entry name" value="CBS-domain"/>
    <property type="match status" value="1"/>
</dbReference>
<evidence type="ECO:0000256" key="8">
    <source>
        <dbReference type="PROSITE-ProRule" id="PRU00703"/>
    </source>
</evidence>
<organism evidence="10 11">
    <name type="scientific">Mycolicibacterium murale</name>
    <dbReference type="NCBI Taxonomy" id="182220"/>
    <lineage>
        <taxon>Bacteria</taxon>
        <taxon>Bacillati</taxon>
        <taxon>Actinomycetota</taxon>
        <taxon>Actinomycetes</taxon>
        <taxon>Mycobacteriales</taxon>
        <taxon>Mycobacteriaceae</taxon>
        <taxon>Mycolicibacterium</taxon>
    </lineage>
</organism>
<dbReference type="InterPro" id="IPR036052">
    <property type="entry name" value="TrpB-like_PALP_sf"/>
</dbReference>
<dbReference type="NCBIfam" id="TIGR01137">
    <property type="entry name" value="cysta_beta"/>
    <property type="match status" value="1"/>
</dbReference>
<dbReference type="SUPFAM" id="SSF54631">
    <property type="entry name" value="CBS-domain pair"/>
    <property type="match status" value="1"/>
</dbReference>
<proteinExistence type="inferred from homology"/>
<dbReference type="FunFam" id="3.40.50.1100:FF:000118">
    <property type="entry name" value="Related to CYS4-cystathionine beta-synthase"/>
    <property type="match status" value="1"/>
</dbReference>
<comment type="catalytic activity">
    <reaction evidence="6">
        <text>L-homocysteine + L-serine = L,L-cystathionine + H2O</text>
        <dbReference type="Rhea" id="RHEA:10112"/>
        <dbReference type="ChEBI" id="CHEBI:15377"/>
        <dbReference type="ChEBI" id="CHEBI:33384"/>
        <dbReference type="ChEBI" id="CHEBI:58161"/>
        <dbReference type="ChEBI" id="CHEBI:58199"/>
        <dbReference type="EC" id="4.2.1.22"/>
    </reaction>
</comment>
<dbReference type="CDD" id="cd01561">
    <property type="entry name" value="CBS_like"/>
    <property type="match status" value="1"/>
</dbReference>
<dbReference type="AlphaFoldDB" id="A0A7I9WIN5"/>
<reference evidence="10 11" key="1">
    <citation type="journal article" date="2019" name="Emerg. Microbes Infect.">
        <title>Comprehensive subspecies identification of 175 nontuberculous mycobacteria species based on 7547 genomic profiles.</title>
        <authorList>
            <person name="Matsumoto Y."/>
            <person name="Kinjo T."/>
            <person name="Motooka D."/>
            <person name="Nabeya D."/>
            <person name="Jung N."/>
            <person name="Uechi K."/>
            <person name="Horii T."/>
            <person name="Iida T."/>
            <person name="Fujita J."/>
            <person name="Nakamura S."/>
        </authorList>
    </citation>
    <scope>NUCLEOTIDE SEQUENCE [LARGE SCALE GENOMIC DNA]</scope>
    <source>
        <strain evidence="10 11">JCM 13392</strain>
    </source>
</reference>
<evidence type="ECO:0000313" key="11">
    <source>
        <dbReference type="Proteomes" id="UP000465241"/>
    </source>
</evidence>
<dbReference type="SUPFAM" id="SSF53686">
    <property type="entry name" value="Tryptophan synthase beta subunit-like PLP-dependent enzymes"/>
    <property type="match status" value="1"/>
</dbReference>
<dbReference type="InterPro" id="IPR001926">
    <property type="entry name" value="TrpB-like_PALP"/>
</dbReference>
<feature type="domain" description="CBS" evidence="9">
    <location>
        <begin position="340"/>
        <end position="402"/>
    </location>
</feature>
<evidence type="ECO:0000256" key="7">
    <source>
        <dbReference type="NCBIfam" id="TIGR01137"/>
    </source>
</evidence>
<dbReference type="RefSeq" id="WP_193488742.1">
    <property type="nucleotide sequence ID" value="NZ_BAAAMC010000012.1"/>
</dbReference>
<evidence type="ECO:0000259" key="9">
    <source>
        <dbReference type="PROSITE" id="PS51371"/>
    </source>
</evidence>
<comment type="cofactor">
    <cofactor evidence="1">
        <name>pyridoxal 5'-phosphate</name>
        <dbReference type="ChEBI" id="CHEBI:597326"/>
    </cofactor>
</comment>
<sequence>MRIARHISDLIGNTPLVELTSVVPEGAGRVVAKIEYLNPGGSSKDRIAIKMIDAAEAEGLLKPGGTIVEPTSGNTGVGLALVAQQRGYKCVFVCPDKVSEDKRNVLRAYGAEVVVCPTAVAPDDPASYYSVSNRLVNEIDGAWKPDQYSNPHGPESHYETTGPEIWSDTEGQITHFVTGVGTGGTITGTGRYLKEVSDGAVKIVGADPEGSVYSGGTGRPYLVEGVGEDFWPSAYDPSIPDQIIAVSDADSFDMTRRLAREEALLVGGSCGMAVVAAVEVAKQAGPDSLVVVLLPDGGRGYMSKIFNDSWMSSYGFLRSRLDGSTEEVTVGDLLRGKSGALPDLVHTHPSETVRDAIEILREYGVSQMPVVGAEPPVMAGEVAGSVSERELLSAVFEGRAKLADAVAQHMSPALPLVGAGELVSAAAKDLREWDAVMVVEDGKPVGVLTRSDLLGFLSEGTSRR</sequence>